<organism evidence="2 3">
    <name type="scientific">Noviherbaspirillum pedocola</name>
    <dbReference type="NCBI Taxonomy" id="2801341"/>
    <lineage>
        <taxon>Bacteria</taxon>
        <taxon>Pseudomonadati</taxon>
        <taxon>Pseudomonadota</taxon>
        <taxon>Betaproteobacteria</taxon>
        <taxon>Burkholderiales</taxon>
        <taxon>Oxalobacteraceae</taxon>
        <taxon>Noviherbaspirillum</taxon>
    </lineage>
</organism>
<dbReference type="InterPro" id="IPR020915">
    <property type="entry name" value="UPF0311"/>
</dbReference>
<dbReference type="PANTHER" id="PTHR37315">
    <property type="entry name" value="UPF0311 PROTEIN BLR7842"/>
    <property type="match status" value="1"/>
</dbReference>
<evidence type="ECO:0000313" key="2">
    <source>
        <dbReference type="EMBL" id="MBK4735281.1"/>
    </source>
</evidence>
<dbReference type="AlphaFoldDB" id="A0A934W1K4"/>
<evidence type="ECO:0000256" key="1">
    <source>
        <dbReference type="HAMAP-Rule" id="MF_00775"/>
    </source>
</evidence>
<accession>A0A934W1K4</accession>
<dbReference type="PANTHER" id="PTHR37315:SF1">
    <property type="entry name" value="UPF0311 PROTEIN BLR7842"/>
    <property type="match status" value="1"/>
</dbReference>
<reference evidence="2" key="1">
    <citation type="submission" date="2021-01" db="EMBL/GenBank/DDBJ databases">
        <title>Genome sequence of strain Noviherbaspirillum sp. DKR-6.</title>
        <authorList>
            <person name="Chaudhary D.K."/>
        </authorList>
    </citation>
    <scope>NUCLEOTIDE SEQUENCE</scope>
    <source>
        <strain evidence="2">DKR-6</strain>
    </source>
</reference>
<gene>
    <name evidence="2" type="ORF">JJB74_11715</name>
</gene>
<sequence>MSKDENRGPDAAPALEWLCRITARVAPLVSLGPAPSGERRYVPIVGGTVEGPALNGEVLAGGVDWQLARSDGTLEIMAQYVLKATDGALIEVQSRGYRHGPPDVMARMARGEPVAPHEYYFHTAMSFCTGSAAWARLNSLVAVATARREPGAAVLDVYLVGAS</sequence>
<comment type="similarity">
    <text evidence="1">Belongs to the UPF0311 family.</text>
</comment>
<comment type="caution">
    <text evidence="2">The sequence shown here is derived from an EMBL/GenBank/DDBJ whole genome shotgun (WGS) entry which is preliminary data.</text>
</comment>
<dbReference type="Gene3D" id="2.40.160.20">
    <property type="match status" value="1"/>
</dbReference>
<protein>
    <recommendedName>
        <fullName evidence="1">UPF0311 protein JJB74_11715</fullName>
    </recommendedName>
</protein>
<name>A0A934W1K4_9BURK</name>
<dbReference type="Proteomes" id="UP000622890">
    <property type="component" value="Unassembled WGS sequence"/>
</dbReference>
<evidence type="ECO:0000313" key="3">
    <source>
        <dbReference type="Proteomes" id="UP000622890"/>
    </source>
</evidence>
<keyword evidence="3" id="KW-1185">Reference proteome</keyword>
<dbReference type="HAMAP" id="MF_00775">
    <property type="entry name" value="UPF0311"/>
    <property type="match status" value="1"/>
</dbReference>
<dbReference type="Pfam" id="PF11578">
    <property type="entry name" value="DUF3237"/>
    <property type="match status" value="1"/>
</dbReference>
<dbReference type="EMBL" id="JAEPBG010000004">
    <property type="protein sequence ID" value="MBK4735281.1"/>
    <property type="molecule type" value="Genomic_DNA"/>
</dbReference>
<proteinExistence type="inferred from homology"/>
<dbReference type="RefSeq" id="WP_200592056.1">
    <property type="nucleotide sequence ID" value="NZ_JAEPBG010000004.1"/>
</dbReference>